<sequence length="193" mass="22322">MRAYDSKLSLELLITDVVVELIVKENDGSVLLRKNLESRQVDNLETVGEDTFCDCSLERTVWPIVFHLDYQELLYILSQLICSPPVSRPVKLKGIYIFKMIVNQPKKYFMDPKANEILVMMLVEKRELEHSLNWLSTLGGAFSALGENSISFAHRAGKVSKDSDPRLKRMCVGIWAKLKYEWKIKKKKEVFRP</sequence>
<evidence type="ECO:0000313" key="1">
    <source>
        <dbReference type="EMBL" id="CAG7818854.1"/>
    </source>
</evidence>
<name>A0A8J2LAC2_9HEXA</name>
<keyword evidence="2" id="KW-1185">Reference proteome</keyword>
<accession>A0A8J2LAC2</accession>
<dbReference type="Proteomes" id="UP000708208">
    <property type="component" value="Unassembled WGS sequence"/>
</dbReference>
<proteinExistence type="predicted"/>
<protein>
    <submittedName>
        <fullName evidence="1">Uncharacterized protein</fullName>
    </submittedName>
</protein>
<reference evidence="1" key="1">
    <citation type="submission" date="2021-06" db="EMBL/GenBank/DDBJ databases">
        <authorList>
            <person name="Hodson N. C."/>
            <person name="Mongue J. A."/>
            <person name="Jaron S. K."/>
        </authorList>
    </citation>
    <scope>NUCLEOTIDE SEQUENCE</scope>
</reference>
<dbReference type="EMBL" id="CAJVCH010432319">
    <property type="protein sequence ID" value="CAG7818854.1"/>
    <property type="molecule type" value="Genomic_DNA"/>
</dbReference>
<dbReference type="PANTHER" id="PTHR36693">
    <property type="entry name" value="GH02722P"/>
    <property type="match status" value="1"/>
</dbReference>
<dbReference type="PANTHER" id="PTHR36693:SF1">
    <property type="entry name" value="GH02722P"/>
    <property type="match status" value="1"/>
</dbReference>
<gene>
    <name evidence="1" type="ORF">AFUS01_LOCUS29332</name>
</gene>
<dbReference type="OrthoDB" id="121932at2759"/>
<dbReference type="InterPro" id="IPR032072">
    <property type="entry name" value="DUF4807"/>
</dbReference>
<dbReference type="AlphaFoldDB" id="A0A8J2LAC2"/>
<dbReference type="Pfam" id="PF16065">
    <property type="entry name" value="DUF4807"/>
    <property type="match status" value="1"/>
</dbReference>
<evidence type="ECO:0000313" key="2">
    <source>
        <dbReference type="Proteomes" id="UP000708208"/>
    </source>
</evidence>
<comment type="caution">
    <text evidence="1">The sequence shown here is derived from an EMBL/GenBank/DDBJ whole genome shotgun (WGS) entry which is preliminary data.</text>
</comment>
<organism evidence="1 2">
    <name type="scientific">Allacma fusca</name>
    <dbReference type="NCBI Taxonomy" id="39272"/>
    <lineage>
        <taxon>Eukaryota</taxon>
        <taxon>Metazoa</taxon>
        <taxon>Ecdysozoa</taxon>
        <taxon>Arthropoda</taxon>
        <taxon>Hexapoda</taxon>
        <taxon>Collembola</taxon>
        <taxon>Symphypleona</taxon>
        <taxon>Sminthuridae</taxon>
        <taxon>Allacma</taxon>
    </lineage>
</organism>